<evidence type="ECO:0000313" key="1">
    <source>
        <dbReference type="EMBL" id="KJV90148.1"/>
    </source>
</evidence>
<proteinExistence type="predicted"/>
<accession>A0A0F3QC87</accession>
<name>A0A0F3QC87_RICBE</name>
<comment type="caution">
    <text evidence="1">The sequence shown here is derived from an EMBL/GenBank/DDBJ whole genome shotgun (WGS) entry which is preliminary data.</text>
</comment>
<organism evidence="1 2">
    <name type="scientific">Rickettsia bellii str. RML An4</name>
    <dbReference type="NCBI Taxonomy" id="1359193"/>
    <lineage>
        <taxon>Bacteria</taxon>
        <taxon>Pseudomonadati</taxon>
        <taxon>Pseudomonadota</taxon>
        <taxon>Alphaproteobacteria</taxon>
        <taxon>Rickettsiales</taxon>
        <taxon>Rickettsiaceae</taxon>
        <taxon>Rickettsieae</taxon>
        <taxon>Rickettsia</taxon>
        <taxon>belli group</taxon>
    </lineage>
</organism>
<gene>
    <name evidence="1" type="ORF">RBEAN4_1150</name>
</gene>
<evidence type="ECO:0000313" key="2">
    <source>
        <dbReference type="Proteomes" id="UP000033661"/>
    </source>
</evidence>
<dbReference type="AlphaFoldDB" id="A0A0F3QC87"/>
<dbReference type="Proteomes" id="UP000033661">
    <property type="component" value="Unassembled WGS sequence"/>
</dbReference>
<sequence>MNKNIKLFFAAIFIVFSVGNNIILADDYPKSEQEQKWDEVGSIAGEEGLVFRPGRIKNESTKAAGCSINKYLWQASINTLSFIPLASADSNGGVIITEWYSPPATPNFRFKINIFIKDDVIHPDAIEVKVFEEVLKNKQWVMNENTSNLAITLEDKILRKAREIYINSAK</sequence>
<dbReference type="Pfam" id="PF12100">
    <property type="entry name" value="DUF3576"/>
    <property type="match status" value="1"/>
</dbReference>
<keyword evidence="2" id="KW-1185">Reference proteome</keyword>
<protein>
    <recommendedName>
        <fullName evidence="3">DUF3576 domain-containing protein</fullName>
    </recommendedName>
</protein>
<dbReference type="PATRIC" id="fig|1359193.3.peg.1111"/>
<dbReference type="InterPro" id="IPR021959">
    <property type="entry name" value="DUF3576"/>
</dbReference>
<dbReference type="EMBL" id="LAOI01000001">
    <property type="protein sequence ID" value="KJV90148.1"/>
    <property type="molecule type" value="Genomic_DNA"/>
</dbReference>
<evidence type="ECO:0008006" key="3">
    <source>
        <dbReference type="Google" id="ProtNLM"/>
    </source>
</evidence>
<reference evidence="1 2" key="1">
    <citation type="submission" date="2015-02" db="EMBL/GenBank/DDBJ databases">
        <title>Genome Sequencing of Rickettsiales.</title>
        <authorList>
            <person name="Daugherty S.C."/>
            <person name="Su Q."/>
            <person name="Abolude K."/>
            <person name="Beier-Sexton M."/>
            <person name="Carlyon J.A."/>
            <person name="Carter R."/>
            <person name="Day N.P."/>
            <person name="Dumler S.J."/>
            <person name="Dyachenko V."/>
            <person name="Godinez A."/>
            <person name="Kurtti T.J."/>
            <person name="Lichay M."/>
            <person name="Mullins K.E."/>
            <person name="Ott S."/>
            <person name="Pappas-Brown V."/>
            <person name="Paris D.H."/>
            <person name="Patel P."/>
            <person name="Richards A.L."/>
            <person name="Sadzewicz L."/>
            <person name="Sears K."/>
            <person name="Seidman D."/>
            <person name="Sengamalay N."/>
            <person name="Stenos J."/>
            <person name="Tallon L.J."/>
            <person name="Vincent G."/>
            <person name="Fraser C.M."/>
            <person name="Munderloh U."/>
            <person name="Dunning-Hotopp J.C."/>
        </authorList>
    </citation>
    <scope>NUCLEOTIDE SEQUENCE [LARGE SCALE GENOMIC DNA]</scope>
    <source>
        <strain evidence="1 2">RML An4</strain>
    </source>
</reference>
<dbReference type="RefSeq" id="WP_011477002.1">
    <property type="nucleotide sequence ID" value="NZ_LAOI01000001.1"/>
</dbReference>